<comment type="caution">
    <text evidence="2">The sequence shown here is derived from an EMBL/GenBank/DDBJ whole genome shotgun (WGS) entry which is preliminary data.</text>
</comment>
<reference evidence="2" key="1">
    <citation type="submission" date="2021-03" db="EMBL/GenBank/DDBJ databases">
        <authorList>
            <person name="Bekaert M."/>
        </authorList>
    </citation>
    <scope>NUCLEOTIDE SEQUENCE</scope>
</reference>
<keyword evidence="3" id="KW-1185">Reference proteome</keyword>
<dbReference type="Proteomes" id="UP000683360">
    <property type="component" value="Unassembled WGS sequence"/>
</dbReference>
<dbReference type="AlphaFoldDB" id="A0A8S3RX96"/>
<accession>A0A8S3RX96</accession>
<evidence type="ECO:0000313" key="2">
    <source>
        <dbReference type="EMBL" id="CAG2213401.1"/>
    </source>
</evidence>
<organism evidence="2 3">
    <name type="scientific">Mytilus edulis</name>
    <name type="common">Blue mussel</name>
    <dbReference type="NCBI Taxonomy" id="6550"/>
    <lineage>
        <taxon>Eukaryota</taxon>
        <taxon>Metazoa</taxon>
        <taxon>Spiralia</taxon>
        <taxon>Lophotrochozoa</taxon>
        <taxon>Mollusca</taxon>
        <taxon>Bivalvia</taxon>
        <taxon>Autobranchia</taxon>
        <taxon>Pteriomorphia</taxon>
        <taxon>Mytilida</taxon>
        <taxon>Mytiloidea</taxon>
        <taxon>Mytilidae</taxon>
        <taxon>Mytilinae</taxon>
        <taxon>Mytilus</taxon>
    </lineage>
</organism>
<dbReference type="Pfam" id="PF20478">
    <property type="entry name" value="P2RX7_C"/>
    <property type="match status" value="1"/>
</dbReference>
<dbReference type="EMBL" id="CAJPWZ010001350">
    <property type="protein sequence ID" value="CAG2213401.1"/>
    <property type="molecule type" value="Genomic_DNA"/>
</dbReference>
<dbReference type="PANTHER" id="PTHR36981:SF3">
    <property type="entry name" value="UBIQUITIN-LIKE PROTEASE FAMILY PROFILE DOMAIN-CONTAINING PROTEIN"/>
    <property type="match status" value="1"/>
</dbReference>
<gene>
    <name evidence="2" type="ORF">MEDL_27319</name>
</gene>
<proteinExistence type="predicted"/>
<evidence type="ECO:0000313" key="3">
    <source>
        <dbReference type="Proteomes" id="UP000683360"/>
    </source>
</evidence>
<feature type="domain" description="P2X purinoreceptor 7 intracellular" evidence="1">
    <location>
        <begin position="160"/>
        <end position="283"/>
    </location>
</feature>
<name>A0A8S3RX96_MYTED</name>
<sequence>MAADNESLQKLLKVLLNNKKEQALERIFTEQTGEESWNAAVEKYPNYTKKLNEFKAAEAKSKAITPDSVSTLKDSNLHTIKEFIQQNLQNAEQSIELSQYFLKHLQLATCGFLEPITQSQLERIDRMSEESAKDYLRRFVKDHPSYAFDVIDHDDTQHGGHHPPQDSPSPDWCTCTYCREMPTEAERRCCGRASQNCYSRLPDFYLIVLDEAVLHVARRLREELLVMPQDEDFNRANRFASYRQFIVWVHGRLGAGDRRVIPSCCVWRIRNKYPNPFGQYKGFVGEV</sequence>
<dbReference type="OrthoDB" id="10068685at2759"/>
<protein>
    <recommendedName>
        <fullName evidence="1">P2X purinoreceptor 7 intracellular domain-containing protein</fullName>
    </recommendedName>
</protein>
<dbReference type="InterPro" id="IPR046815">
    <property type="entry name" value="P2RX7_C"/>
</dbReference>
<dbReference type="PANTHER" id="PTHR36981">
    <property type="entry name" value="ZGC:195170"/>
    <property type="match status" value="1"/>
</dbReference>
<evidence type="ECO:0000259" key="1">
    <source>
        <dbReference type="Pfam" id="PF20478"/>
    </source>
</evidence>